<feature type="compositionally biased region" description="Low complexity" evidence="1">
    <location>
        <begin position="1"/>
        <end position="14"/>
    </location>
</feature>
<dbReference type="Gene3D" id="2.30.40.10">
    <property type="entry name" value="Urease, subunit C, domain 1"/>
    <property type="match status" value="1"/>
</dbReference>
<name>A0A1I5NUN9_9SPHN</name>
<keyword evidence="4" id="KW-1185">Reference proteome</keyword>
<dbReference type="CDD" id="cd01299">
    <property type="entry name" value="Met_dep_hydrolase_A"/>
    <property type="match status" value="1"/>
</dbReference>
<evidence type="ECO:0000313" key="3">
    <source>
        <dbReference type="EMBL" id="SFP25483.1"/>
    </source>
</evidence>
<evidence type="ECO:0000259" key="2">
    <source>
        <dbReference type="Pfam" id="PF01979"/>
    </source>
</evidence>
<dbReference type="InterPro" id="IPR032466">
    <property type="entry name" value="Metal_Hydrolase"/>
</dbReference>
<organism evidence="3 4">
    <name type="scientific">Qipengyuania nanhaisediminis</name>
    <dbReference type="NCBI Taxonomy" id="604088"/>
    <lineage>
        <taxon>Bacteria</taxon>
        <taxon>Pseudomonadati</taxon>
        <taxon>Pseudomonadota</taxon>
        <taxon>Alphaproteobacteria</taxon>
        <taxon>Sphingomonadales</taxon>
        <taxon>Erythrobacteraceae</taxon>
        <taxon>Qipengyuania</taxon>
    </lineage>
</organism>
<dbReference type="AlphaFoldDB" id="A0A1I5NUN9"/>
<protein>
    <submittedName>
        <fullName evidence="3">Imidazolonepropionase</fullName>
    </submittedName>
</protein>
<dbReference type="Gene3D" id="3.20.20.140">
    <property type="entry name" value="Metal-dependent hydrolases"/>
    <property type="match status" value="1"/>
</dbReference>
<feature type="domain" description="Amidohydrolase-related" evidence="2">
    <location>
        <begin position="126"/>
        <end position="471"/>
    </location>
</feature>
<dbReference type="InterPro" id="IPR006680">
    <property type="entry name" value="Amidohydro-rel"/>
</dbReference>
<dbReference type="InterPro" id="IPR011059">
    <property type="entry name" value="Metal-dep_hydrolase_composite"/>
</dbReference>
<dbReference type="GO" id="GO:0016810">
    <property type="term" value="F:hydrolase activity, acting on carbon-nitrogen (but not peptide) bonds"/>
    <property type="evidence" value="ECO:0007669"/>
    <property type="project" value="InterPro"/>
</dbReference>
<accession>A0A1I5NUN9</accession>
<dbReference type="SUPFAM" id="SSF51338">
    <property type="entry name" value="Composite domain of metallo-dependent hydrolases"/>
    <property type="match status" value="1"/>
</dbReference>
<dbReference type="PANTHER" id="PTHR43135">
    <property type="entry name" value="ALPHA-D-RIBOSE 1-METHYLPHOSPHONATE 5-TRIPHOSPHATE DIPHOSPHATASE"/>
    <property type="match status" value="1"/>
</dbReference>
<dbReference type="EMBL" id="FOWZ01000003">
    <property type="protein sequence ID" value="SFP25483.1"/>
    <property type="molecule type" value="Genomic_DNA"/>
</dbReference>
<sequence length="472" mass="50010">MRSSRAVRSSNRVAGSHGKPPGNRSKSRTSLPARFLYEKQAAGERRDKGNLTMKPVLLAAAAIVSLAATPALAETVVVTADRMLDVETGRYLADPVVTVVDGKVASVQSGVTLPDGAKHIDLAGHTLLPGLIDMHVHLDGRPEYGGYSGLQFTDRFWTAVGVANARTMLEIGFTTVRNVGDDDYNVIGIDQAIEEGWIIGPRIVVANHSLGATGGHCDETFLPPSFDAKSPAVGDSPDELRKRVREQRKYGAEVIKACATGGVFSRNTAPGIQQLTLEELTAIADEAHFWGLKAAAHAHGAPGIKAAIRAGFDTIEHASYADDEAIRLAKEHGTFFSMDIFNTEYTLSQGAANGVLEENIAKERALSQAQRDNFRRAHGAGVKMVFASDAAVMPHELVGGQFRVMVEYGMTPLEAIRAATVTAAEALGQEGEVGVIKPGAWGDMIAVSGDPLADVGELADVDAVIKGGVLVE</sequence>
<feature type="region of interest" description="Disordered" evidence="1">
    <location>
        <begin position="1"/>
        <end position="32"/>
    </location>
</feature>
<dbReference type="PANTHER" id="PTHR43135:SF3">
    <property type="entry name" value="ALPHA-D-RIBOSE 1-METHYLPHOSPHONATE 5-TRIPHOSPHATE DIPHOSPHATASE"/>
    <property type="match status" value="1"/>
</dbReference>
<dbReference type="InterPro" id="IPR051781">
    <property type="entry name" value="Metallo-dep_Hydrolase"/>
</dbReference>
<evidence type="ECO:0000256" key="1">
    <source>
        <dbReference type="SAM" id="MobiDB-lite"/>
    </source>
</evidence>
<dbReference type="Proteomes" id="UP000199331">
    <property type="component" value="Unassembled WGS sequence"/>
</dbReference>
<gene>
    <name evidence="3" type="ORF">SAMN04488060_2109</name>
</gene>
<proteinExistence type="predicted"/>
<dbReference type="InterPro" id="IPR057744">
    <property type="entry name" value="OTAase-like"/>
</dbReference>
<dbReference type="SUPFAM" id="SSF51556">
    <property type="entry name" value="Metallo-dependent hydrolases"/>
    <property type="match status" value="1"/>
</dbReference>
<dbReference type="Pfam" id="PF01979">
    <property type="entry name" value="Amidohydro_1"/>
    <property type="match status" value="1"/>
</dbReference>
<reference evidence="4" key="1">
    <citation type="submission" date="2016-10" db="EMBL/GenBank/DDBJ databases">
        <authorList>
            <person name="Varghese N."/>
            <person name="Submissions S."/>
        </authorList>
    </citation>
    <scope>NUCLEOTIDE SEQUENCE [LARGE SCALE GENOMIC DNA]</scope>
    <source>
        <strain evidence="4">CGMCC 1.7715</strain>
    </source>
</reference>
<evidence type="ECO:0000313" key="4">
    <source>
        <dbReference type="Proteomes" id="UP000199331"/>
    </source>
</evidence>
<dbReference type="STRING" id="604088.SAMN04488060_2109"/>